<dbReference type="EMBL" id="KL363223">
    <property type="protein sequence ID" value="KFD52856.1"/>
    <property type="molecule type" value="Genomic_DNA"/>
</dbReference>
<evidence type="ECO:0000256" key="1">
    <source>
        <dbReference type="PROSITE-ProRule" id="PRU00047"/>
    </source>
</evidence>
<dbReference type="InterPro" id="IPR005312">
    <property type="entry name" value="DUF1759"/>
</dbReference>
<evidence type="ECO:0000313" key="5">
    <source>
        <dbReference type="Proteomes" id="UP000030764"/>
    </source>
</evidence>
<gene>
    <name evidence="4" type="ORF">M513_06347</name>
</gene>
<protein>
    <recommendedName>
        <fullName evidence="3">CCHC-type domain-containing protein</fullName>
    </recommendedName>
</protein>
<dbReference type="PROSITE" id="PS50158">
    <property type="entry name" value="ZF_CCHC"/>
    <property type="match status" value="1"/>
</dbReference>
<evidence type="ECO:0000259" key="3">
    <source>
        <dbReference type="PROSITE" id="PS50158"/>
    </source>
</evidence>
<dbReference type="PANTHER" id="PTHR47331">
    <property type="entry name" value="PHD-TYPE DOMAIN-CONTAINING PROTEIN"/>
    <property type="match status" value="1"/>
</dbReference>
<keyword evidence="5" id="KW-1185">Reference proteome</keyword>
<keyword evidence="1" id="KW-0479">Metal-binding</keyword>
<accession>A0A085M6L0</accession>
<organism evidence="4 5">
    <name type="scientific">Trichuris suis</name>
    <name type="common">pig whipworm</name>
    <dbReference type="NCBI Taxonomy" id="68888"/>
    <lineage>
        <taxon>Eukaryota</taxon>
        <taxon>Metazoa</taxon>
        <taxon>Ecdysozoa</taxon>
        <taxon>Nematoda</taxon>
        <taxon>Enoplea</taxon>
        <taxon>Dorylaimia</taxon>
        <taxon>Trichinellida</taxon>
        <taxon>Trichuridae</taxon>
        <taxon>Trichuris</taxon>
    </lineage>
</organism>
<reference evidence="4 5" key="1">
    <citation type="journal article" date="2014" name="Nat. Genet.">
        <title>Genome and transcriptome of the porcine whipworm Trichuris suis.</title>
        <authorList>
            <person name="Jex A.R."/>
            <person name="Nejsum P."/>
            <person name="Schwarz E.M."/>
            <person name="Hu L."/>
            <person name="Young N.D."/>
            <person name="Hall R.S."/>
            <person name="Korhonen P.K."/>
            <person name="Liao S."/>
            <person name="Thamsborg S."/>
            <person name="Xia J."/>
            <person name="Xu P."/>
            <person name="Wang S."/>
            <person name="Scheerlinck J.P."/>
            <person name="Hofmann A."/>
            <person name="Sternberg P.W."/>
            <person name="Wang J."/>
            <person name="Gasser R.B."/>
        </authorList>
    </citation>
    <scope>NUCLEOTIDE SEQUENCE [LARGE SCALE GENOMIC DNA]</scope>
    <source>
        <strain evidence="4">DCEP-RM93M</strain>
    </source>
</reference>
<dbReference type="InterPro" id="IPR001878">
    <property type="entry name" value="Znf_CCHC"/>
</dbReference>
<name>A0A085M6L0_9BILA</name>
<keyword evidence="1" id="KW-0863">Zinc-finger</keyword>
<dbReference type="InterPro" id="IPR036397">
    <property type="entry name" value="RNaseH_sf"/>
</dbReference>
<sequence length="869" mass="96729">MPRSRSAQLAGSGTPSTVSNPSPPESAEVPNRDLSRVCELLTALTERLDCVVASLAAKPNRFDEEAKETCLRQSEEKAVPSTCASVGVENSWFQVDAPPSSHANVQAPNPWLQKMIPSASIEIFDGSPRDWPRFIACFKSMVHDALSSDVDRLAVLTQLLSPRLREGFAGLLSTPSMYRQVLQELQQLYGDPVATVQSHANALASVEPLRSESVAELERFYLQLNGPVSVLEMNGRASELNSMILVTQVVSKLTRNLREKWAHQIHSRSPKEVSLRKFVDWLKDLVLERRFTATLDNSDNVVVPRASAGRRGGKSYSPSIHKHVRTTAVQPLRHCITCNSDAHSVATCSVFSKLDVAERLAIIRRGRLCIRCLRQGHVKQDCMSRTKCSVRGCKGTHHTLLHGAPRMFPHQAINQSPPAPANQEPLSASVAAARVSGHLRNVQVLCAVVPVIVTSGTTSCQTFALLDSGAEVSIMSGQLSRRLKMHGTEQMFNICTVHGVTQTLGAESQCMISAIDGSVSFSIDPVIVMPKLDLSARPVSRKVLQSTWTHLADLPLHDGSSDDVEMLIGMNVPLAHRHYDLRLPKSKSPGPIGVRTPFGWTVVGQVPAAQQCLEPHTGHISIRRHICTSASQLEELKQNWERFWKMESCGIDNDRKKTLADDSSAMKILHLNEEDIRQLSNVEAKELKNEDLIELEEKRRREVEAQEKIIPKITRKHPQPLRGLMEDGYDRRVEFGETSLENVEKKVLDIDKILWTDEAIFKLNSHVNRYNIICRSDTNPQKTLEREVNVPGLVVWAGMWCGSVMGRFFFDGNVTADSYPKTIADKVVLRVKDMDPVFMHDGAPTHYATFVQNYLNENVPHSWIGRSGY</sequence>
<evidence type="ECO:0000256" key="2">
    <source>
        <dbReference type="SAM" id="MobiDB-lite"/>
    </source>
</evidence>
<dbReference type="Gene3D" id="3.30.420.10">
    <property type="entry name" value="Ribonuclease H-like superfamily/Ribonuclease H"/>
    <property type="match status" value="1"/>
</dbReference>
<proteinExistence type="predicted"/>
<feature type="compositionally biased region" description="Polar residues" evidence="2">
    <location>
        <begin position="1"/>
        <end position="20"/>
    </location>
</feature>
<dbReference type="GO" id="GO:0003676">
    <property type="term" value="F:nucleic acid binding"/>
    <property type="evidence" value="ECO:0007669"/>
    <property type="project" value="InterPro"/>
</dbReference>
<evidence type="ECO:0000313" key="4">
    <source>
        <dbReference type="EMBL" id="KFD52856.1"/>
    </source>
</evidence>
<dbReference type="GO" id="GO:0008270">
    <property type="term" value="F:zinc ion binding"/>
    <property type="evidence" value="ECO:0007669"/>
    <property type="project" value="UniProtKB-KW"/>
</dbReference>
<dbReference type="Proteomes" id="UP000030764">
    <property type="component" value="Unassembled WGS sequence"/>
</dbReference>
<dbReference type="PANTHER" id="PTHR47331:SF1">
    <property type="entry name" value="GAG-LIKE PROTEIN"/>
    <property type="match status" value="1"/>
</dbReference>
<feature type="domain" description="CCHC-type" evidence="3">
    <location>
        <begin position="369"/>
        <end position="382"/>
    </location>
</feature>
<dbReference type="AlphaFoldDB" id="A0A085M6L0"/>
<feature type="region of interest" description="Disordered" evidence="2">
    <location>
        <begin position="1"/>
        <end position="31"/>
    </location>
</feature>
<dbReference type="Pfam" id="PF03564">
    <property type="entry name" value="DUF1759"/>
    <property type="match status" value="1"/>
</dbReference>
<keyword evidence="1" id="KW-0862">Zinc</keyword>